<dbReference type="InterPro" id="IPR035398">
    <property type="entry name" value="Bac_rhamnosid_C"/>
</dbReference>
<name>A0A6B8RGC4_9BACL</name>
<dbReference type="InterPro" id="IPR008902">
    <property type="entry name" value="Rhamnosid_concanavalin"/>
</dbReference>
<proteinExistence type="predicted"/>
<accession>A0A6B8RGC4</accession>
<sequence length="905" mass="101582">MVSPIQVVDLRVEKAENSLGLEVIQPAFSWKFQTDSVSRGLHQISYRILVADCPELLEQETANMWNTGLVVSGEHTAVIYQGAPLLAGRRYYWRVQMGDSTGHISEWSSTASWGMGMLNKTDWHADWIGLTESLAIAWTPEGGTPGVGPLPIFRHEFMLDSPVERATAYICGLGQFELRMNGNNVSQHVLEPGWTDYDETSLYCTYDVTDRLTEGQNAIGIMLGNGFYNVKGTRYVKYQGSFGLPKVIMQLEIELVNGQKVRVSSGSDWLIAPGPIVFSCIYGGEDYDARLDLFGWDQPNFIVTDSWTPADLVEPTKGKLRSYPIPPNKVMKTYTVKDIKEPSPGIFVYDLGVNFSGRPSIRVKGVSGATIKLLPGEVLDEQGHVYQEWTGSPNSFSYTLKGEGEESWHPRFSYHGFRYIQVEGAVPFRESDSGLTLPPVMLELFGEMIYPDLKEAGSFECSRADWNGIHAIILQAVLSNIKSVLTDCPHREKLGWLEEHHLMGPSIWYNYDLSALLPKMFMDMHEAQLENGLIPDIAPEYTVFSDGFRDSPEWGSAYVITPWFYYNWYGQDLRILSRHYDSMKRYVNYLASKAPDYIIRHGLGDWGNVWQNTDGKDRTPIGITATATFYYDCIILSHIAHLLGKEQDVLGYRKLAIAVKEAFNREWFNDEQKSYGSGSQTSFAMPLSLGVTTLETTQAALEGLISELKKRGYVITSGEIGHRNVLTALARFNRSDVIQKMLEQTNKPYYRYQVAHGATSLAEYWDGPTIGHSQNHFMMGHIEEWFYSALAGIQIDYDGTREHPITIKPYLAQGIDWVKASHSLPQGSLDVQWCQKPNGWLELTVDIPISAYIVICIPTTDVGSVTESGSQLALVSGIKLINEKDGCVNVRAGSGKYTFRSYVQG</sequence>
<evidence type="ECO:0000256" key="1">
    <source>
        <dbReference type="ARBA" id="ARBA00001445"/>
    </source>
</evidence>
<dbReference type="EC" id="3.2.1.40" evidence="2"/>
<dbReference type="GO" id="GO:0030596">
    <property type="term" value="F:alpha-L-rhamnosidase activity"/>
    <property type="evidence" value="ECO:0007669"/>
    <property type="project" value="UniProtKB-EC"/>
</dbReference>
<dbReference type="InterPro" id="IPR013783">
    <property type="entry name" value="Ig-like_fold"/>
</dbReference>
<comment type="catalytic activity">
    <reaction evidence="1">
        <text>Hydrolysis of terminal non-reducing alpha-L-rhamnose residues in alpha-L-rhamnosides.</text>
        <dbReference type="EC" id="3.2.1.40"/>
    </reaction>
</comment>
<dbReference type="OrthoDB" id="9761045at2"/>
<dbReference type="GO" id="GO:0005975">
    <property type="term" value="P:carbohydrate metabolic process"/>
    <property type="evidence" value="ECO:0007669"/>
    <property type="project" value="InterPro"/>
</dbReference>
<reference evidence="9" key="1">
    <citation type="submission" date="2018-11" db="EMBL/GenBank/DDBJ databases">
        <title>Complete genome sequence of Paenibacillus sp. ML311-T8.</title>
        <authorList>
            <person name="Nam Y.-D."/>
            <person name="Kang J."/>
            <person name="Chung W.-H."/>
            <person name="Park Y.S."/>
        </authorList>
    </citation>
    <scope>NUCLEOTIDE SEQUENCE [LARGE SCALE GENOMIC DNA]</scope>
    <source>
        <strain evidence="9">ML311-T8</strain>
    </source>
</reference>
<dbReference type="Gene3D" id="2.60.40.10">
    <property type="entry name" value="Immunoglobulins"/>
    <property type="match status" value="1"/>
</dbReference>
<dbReference type="Pfam" id="PF17389">
    <property type="entry name" value="Bac_rhamnosid6H"/>
    <property type="match status" value="1"/>
</dbReference>
<keyword evidence="3" id="KW-0378">Hydrolase</keyword>
<evidence type="ECO:0000313" key="8">
    <source>
        <dbReference type="EMBL" id="QGQ95159.1"/>
    </source>
</evidence>
<dbReference type="Pfam" id="PF08531">
    <property type="entry name" value="Bac_rhamnosid_N"/>
    <property type="match status" value="1"/>
</dbReference>
<dbReference type="SUPFAM" id="SSF48208">
    <property type="entry name" value="Six-hairpin glycosidases"/>
    <property type="match status" value="1"/>
</dbReference>
<gene>
    <name evidence="8" type="ORF">EHS13_09805</name>
</gene>
<feature type="domain" description="Alpha-L-rhamnosidase C-terminal" evidence="7">
    <location>
        <begin position="805"/>
        <end position="868"/>
    </location>
</feature>
<evidence type="ECO:0000256" key="3">
    <source>
        <dbReference type="ARBA" id="ARBA00022801"/>
    </source>
</evidence>
<dbReference type="Gene3D" id="2.60.420.10">
    <property type="entry name" value="Maltose phosphorylase, domain 3"/>
    <property type="match status" value="1"/>
</dbReference>
<dbReference type="AlphaFoldDB" id="A0A6B8RGC4"/>
<dbReference type="Gene3D" id="2.60.120.260">
    <property type="entry name" value="Galactose-binding domain-like"/>
    <property type="match status" value="2"/>
</dbReference>
<dbReference type="InterPro" id="IPR008928">
    <property type="entry name" value="6-hairpin_glycosidase_sf"/>
</dbReference>
<dbReference type="Pfam" id="PF25788">
    <property type="entry name" value="Ig_Rha78A_N"/>
    <property type="match status" value="1"/>
</dbReference>
<keyword evidence="9" id="KW-1185">Reference proteome</keyword>
<protein>
    <recommendedName>
        <fullName evidence="2">alpha-L-rhamnosidase</fullName>
        <ecNumber evidence="2">3.2.1.40</ecNumber>
    </recommendedName>
</protein>
<organism evidence="8 9">
    <name type="scientific">Paenibacillus psychroresistens</name>
    <dbReference type="NCBI Taxonomy" id="1778678"/>
    <lineage>
        <taxon>Bacteria</taxon>
        <taxon>Bacillati</taxon>
        <taxon>Bacillota</taxon>
        <taxon>Bacilli</taxon>
        <taxon>Bacillales</taxon>
        <taxon>Paenibacillaceae</taxon>
        <taxon>Paenibacillus</taxon>
    </lineage>
</organism>
<evidence type="ECO:0000259" key="6">
    <source>
        <dbReference type="Pfam" id="PF17389"/>
    </source>
</evidence>
<dbReference type="InterPro" id="IPR016007">
    <property type="entry name" value="Alpha_rhamnosid"/>
</dbReference>
<dbReference type="Pfam" id="PF05592">
    <property type="entry name" value="Bac_rhamnosid"/>
    <property type="match status" value="1"/>
</dbReference>
<feature type="domain" description="Alpha-L-rhamnosidase six-hairpin glycosidase" evidence="6">
    <location>
        <begin position="455"/>
        <end position="789"/>
    </location>
</feature>
<dbReference type="RefSeq" id="WP_155700175.1">
    <property type="nucleotide sequence ID" value="NZ_CP034235.1"/>
</dbReference>
<evidence type="ECO:0000259" key="7">
    <source>
        <dbReference type="Pfam" id="PF17390"/>
    </source>
</evidence>
<evidence type="ECO:0000256" key="2">
    <source>
        <dbReference type="ARBA" id="ARBA00012652"/>
    </source>
</evidence>
<dbReference type="Gene3D" id="1.50.10.10">
    <property type="match status" value="1"/>
</dbReference>
<evidence type="ECO:0000259" key="5">
    <source>
        <dbReference type="Pfam" id="PF08531"/>
    </source>
</evidence>
<dbReference type="EMBL" id="CP034235">
    <property type="protein sequence ID" value="QGQ95159.1"/>
    <property type="molecule type" value="Genomic_DNA"/>
</dbReference>
<dbReference type="PIRSF" id="PIRSF010631">
    <property type="entry name" value="A-rhamnsds"/>
    <property type="match status" value="1"/>
</dbReference>
<feature type="domain" description="Alpha-L-rhamnosidase concanavalin-like" evidence="4">
    <location>
        <begin position="343"/>
        <end position="425"/>
    </location>
</feature>
<feature type="domain" description="Bacterial alpha-L-rhamnosidase N-terminal" evidence="5">
    <location>
        <begin position="163"/>
        <end position="331"/>
    </location>
</feature>
<dbReference type="Pfam" id="PF17390">
    <property type="entry name" value="Bac_rhamnosid_C"/>
    <property type="match status" value="1"/>
</dbReference>
<dbReference type="PANTHER" id="PTHR33307:SF11">
    <property type="entry name" value="ALPHA-L-RHAMNOSIDASE"/>
    <property type="match status" value="1"/>
</dbReference>
<dbReference type="PANTHER" id="PTHR33307">
    <property type="entry name" value="ALPHA-RHAMNOSIDASE (EUROFUNG)"/>
    <property type="match status" value="1"/>
</dbReference>
<dbReference type="InterPro" id="IPR013737">
    <property type="entry name" value="Bac_rhamnosid_N"/>
</dbReference>
<evidence type="ECO:0000313" key="9">
    <source>
        <dbReference type="Proteomes" id="UP000426246"/>
    </source>
</evidence>
<evidence type="ECO:0000259" key="4">
    <source>
        <dbReference type="Pfam" id="PF05592"/>
    </source>
</evidence>
<dbReference type="Proteomes" id="UP000426246">
    <property type="component" value="Chromosome"/>
</dbReference>
<dbReference type="KEGG" id="ppsc:EHS13_09805"/>
<dbReference type="InterPro" id="IPR012341">
    <property type="entry name" value="6hp_glycosidase-like_sf"/>
</dbReference>
<dbReference type="InterPro" id="IPR035396">
    <property type="entry name" value="Bac_rhamnosid6H"/>
</dbReference>